<accession>A0AAV4NWR0</accession>
<keyword evidence="3" id="KW-1133">Transmembrane helix</keyword>
<sequence>MFKYGLLFYLFCFANCLPSVIRLGGLFDTDDAEQEHIFQIVTDWVNEGTDILPSSILKAYKEIHEPDNCFEVTKKVCKLLGYGLAGIFGPQSPMAAAHVQSISDALEVPHIESRWDYKLQRDDLSINLHPRAATLNQAYIDVVKKWGWTDFIIIYEENEGIIRLQDFLKETALRKWNIQIHRFQPGQPYRSVFMQIRSSFSKQPDKRVHPT</sequence>
<comment type="caution">
    <text evidence="7">The sequence shown here is derived from an EMBL/GenBank/DDBJ whole genome shotgun (WGS) entry which is preliminary data.</text>
</comment>
<evidence type="ECO:0000256" key="1">
    <source>
        <dbReference type="ARBA" id="ARBA00004370"/>
    </source>
</evidence>
<evidence type="ECO:0000259" key="6">
    <source>
        <dbReference type="Pfam" id="PF01094"/>
    </source>
</evidence>
<organism evidence="7 8">
    <name type="scientific">Caerostris darwini</name>
    <dbReference type="NCBI Taxonomy" id="1538125"/>
    <lineage>
        <taxon>Eukaryota</taxon>
        <taxon>Metazoa</taxon>
        <taxon>Ecdysozoa</taxon>
        <taxon>Arthropoda</taxon>
        <taxon>Chelicerata</taxon>
        <taxon>Arachnida</taxon>
        <taxon>Araneae</taxon>
        <taxon>Araneomorphae</taxon>
        <taxon>Entelegynae</taxon>
        <taxon>Araneoidea</taxon>
        <taxon>Araneidae</taxon>
        <taxon>Caerostris</taxon>
    </lineage>
</organism>
<comment type="subcellular location">
    <subcellularLocation>
        <location evidence="1">Membrane</location>
    </subcellularLocation>
</comment>
<dbReference type="GO" id="GO:0016020">
    <property type="term" value="C:membrane"/>
    <property type="evidence" value="ECO:0007669"/>
    <property type="project" value="UniProtKB-SubCell"/>
</dbReference>
<dbReference type="Gene3D" id="3.40.50.2300">
    <property type="match status" value="2"/>
</dbReference>
<evidence type="ECO:0000313" key="8">
    <source>
        <dbReference type="Proteomes" id="UP001054837"/>
    </source>
</evidence>
<evidence type="ECO:0000256" key="2">
    <source>
        <dbReference type="ARBA" id="ARBA00022692"/>
    </source>
</evidence>
<reference evidence="7 8" key="1">
    <citation type="submission" date="2021-06" db="EMBL/GenBank/DDBJ databases">
        <title>Caerostris darwini draft genome.</title>
        <authorList>
            <person name="Kono N."/>
            <person name="Arakawa K."/>
        </authorList>
    </citation>
    <scope>NUCLEOTIDE SEQUENCE [LARGE SCALE GENOMIC DNA]</scope>
</reference>
<feature type="domain" description="Receptor ligand binding region" evidence="6">
    <location>
        <begin position="44"/>
        <end position="207"/>
    </location>
</feature>
<name>A0AAV4NWR0_9ARAC</name>
<evidence type="ECO:0000256" key="4">
    <source>
        <dbReference type="ARBA" id="ARBA00023136"/>
    </source>
</evidence>
<dbReference type="Pfam" id="PF01094">
    <property type="entry name" value="ANF_receptor"/>
    <property type="match status" value="1"/>
</dbReference>
<proteinExistence type="predicted"/>
<dbReference type="SUPFAM" id="SSF53822">
    <property type="entry name" value="Periplasmic binding protein-like I"/>
    <property type="match status" value="1"/>
</dbReference>
<dbReference type="Proteomes" id="UP001054837">
    <property type="component" value="Unassembled WGS sequence"/>
</dbReference>
<dbReference type="InterPro" id="IPR001828">
    <property type="entry name" value="ANF_lig-bd_rcpt"/>
</dbReference>
<gene>
    <name evidence="7" type="primary">Grik1</name>
    <name evidence="7" type="ORF">CDAR_373061</name>
</gene>
<keyword evidence="2" id="KW-0812">Transmembrane</keyword>
<feature type="chain" id="PRO_5043685822" evidence="5">
    <location>
        <begin position="17"/>
        <end position="211"/>
    </location>
</feature>
<dbReference type="EMBL" id="BPLQ01002141">
    <property type="protein sequence ID" value="GIX89173.1"/>
    <property type="molecule type" value="Genomic_DNA"/>
</dbReference>
<keyword evidence="4" id="KW-0472">Membrane</keyword>
<evidence type="ECO:0000256" key="5">
    <source>
        <dbReference type="SAM" id="SignalP"/>
    </source>
</evidence>
<protein>
    <submittedName>
        <fullName evidence="7">Glutamate receptor ionotropic, kainate 1</fullName>
    </submittedName>
</protein>
<evidence type="ECO:0000313" key="7">
    <source>
        <dbReference type="EMBL" id="GIX89173.1"/>
    </source>
</evidence>
<dbReference type="InterPro" id="IPR028082">
    <property type="entry name" value="Peripla_BP_I"/>
</dbReference>
<keyword evidence="5" id="KW-0732">Signal</keyword>
<evidence type="ECO:0000256" key="3">
    <source>
        <dbReference type="ARBA" id="ARBA00022989"/>
    </source>
</evidence>
<dbReference type="AlphaFoldDB" id="A0AAV4NWR0"/>
<keyword evidence="7" id="KW-0675">Receptor</keyword>
<feature type="signal peptide" evidence="5">
    <location>
        <begin position="1"/>
        <end position="16"/>
    </location>
</feature>
<keyword evidence="8" id="KW-1185">Reference proteome</keyword>